<keyword evidence="2" id="KW-1185">Reference proteome</keyword>
<protein>
    <submittedName>
        <fullName evidence="1">Uncharacterized protein</fullName>
    </submittedName>
</protein>
<sequence length="64" mass="7443">MPNQPSCINCQCSLNYSSGANEVQQIERPSQPQPLHYCGLIDVQDKIYLLFYVLVRFELQIMHK</sequence>
<evidence type="ECO:0000313" key="1">
    <source>
        <dbReference type="EMBL" id="KAF9478998.1"/>
    </source>
</evidence>
<accession>A0A9P5Z077</accession>
<gene>
    <name evidence="1" type="ORF">BDN70DRAFT_879291</name>
</gene>
<dbReference type="Proteomes" id="UP000807469">
    <property type="component" value="Unassembled WGS sequence"/>
</dbReference>
<proteinExistence type="predicted"/>
<reference evidence="1" key="1">
    <citation type="submission" date="2020-11" db="EMBL/GenBank/DDBJ databases">
        <authorList>
            <consortium name="DOE Joint Genome Institute"/>
            <person name="Ahrendt S."/>
            <person name="Riley R."/>
            <person name="Andreopoulos W."/>
            <person name="Labutti K."/>
            <person name="Pangilinan J."/>
            <person name="Ruiz-Duenas F.J."/>
            <person name="Barrasa J.M."/>
            <person name="Sanchez-Garcia M."/>
            <person name="Camarero S."/>
            <person name="Miyauchi S."/>
            <person name="Serrano A."/>
            <person name="Linde D."/>
            <person name="Babiker R."/>
            <person name="Drula E."/>
            <person name="Ayuso-Fernandez I."/>
            <person name="Pacheco R."/>
            <person name="Padilla G."/>
            <person name="Ferreira P."/>
            <person name="Barriuso J."/>
            <person name="Kellner H."/>
            <person name="Castanera R."/>
            <person name="Alfaro M."/>
            <person name="Ramirez L."/>
            <person name="Pisabarro A.G."/>
            <person name="Kuo A."/>
            <person name="Tritt A."/>
            <person name="Lipzen A."/>
            <person name="He G."/>
            <person name="Yan M."/>
            <person name="Ng V."/>
            <person name="Cullen D."/>
            <person name="Martin F."/>
            <person name="Rosso M.-N."/>
            <person name="Henrissat B."/>
            <person name="Hibbett D."/>
            <person name="Martinez A.T."/>
            <person name="Grigoriev I.V."/>
        </authorList>
    </citation>
    <scope>NUCLEOTIDE SEQUENCE</scope>
    <source>
        <strain evidence="1">CIRM-BRFM 674</strain>
    </source>
</reference>
<name>A0A9P5Z077_9AGAR</name>
<evidence type="ECO:0000313" key="2">
    <source>
        <dbReference type="Proteomes" id="UP000807469"/>
    </source>
</evidence>
<dbReference type="AlphaFoldDB" id="A0A9P5Z077"/>
<comment type="caution">
    <text evidence="1">The sequence shown here is derived from an EMBL/GenBank/DDBJ whole genome shotgun (WGS) entry which is preliminary data.</text>
</comment>
<dbReference type="EMBL" id="MU155222">
    <property type="protein sequence ID" value="KAF9478998.1"/>
    <property type="molecule type" value="Genomic_DNA"/>
</dbReference>
<organism evidence="1 2">
    <name type="scientific">Pholiota conissans</name>
    <dbReference type="NCBI Taxonomy" id="109636"/>
    <lineage>
        <taxon>Eukaryota</taxon>
        <taxon>Fungi</taxon>
        <taxon>Dikarya</taxon>
        <taxon>Basidiomycota</taxon>
        <taxon>Agaricomycotina</taxon>
        <taxon>Agaricomycetes</taxon>
        <taxon>Agaricomycetidae</taxon>
        <taxon>Agaricales</taxon>
        <taxon>Agaricineae</taxon>
        <taxon>Strophariaceae</taxon>
        <taxon>Pholiota</taxon>
    </lineage>
</organism>